<feature type="transmembrane region" description="Helical" evidence="14">
    <location>
        <begin position="168"/>
        <end position="185"/>
    </location>
</feature>
<feature type="binding site" evidence="13">
    <location>
        <position position="294"/>
    </location>
    <ligand>
        <name>Zn(2+)</name>
        <dbReference type="ChEBI" id="CHEBI:29105"/>
        <note>catalytic</note>
    </ligand>
</feature>
<feature type="domain" description="CAAX prenyl protease 1 N-terminal" evidence="16">
    <location>
        <begin position="42"/>
        <end position="221"/>
    </location>
</feature>
<keyword evidence="9 14" id="KW-0482">Metalloprotease</keyword>
<dbReference type="GeneID" id="7837852"/>
<evidence type="ECO:0000256" key="14">
    <source>
        <dbReference type="RuleBase" id="RU366005"/>
    </source>
</evidence>
<name>Q22BD2_TETTS</name>
<evidence type="ECO:0000256" key="3">
    <source>
        <dbReference type="ARBA" id="ARBA00022692"/>
    </source>
</evidence>
<dbReference type="InterPro" id="IPR001915">
    <property type="entry name" value="Peptidase_M48"/>
</dbReference>
<keyword evidence="4 13" id="KW-0479">Metal-binding</keyword>
<proteinExistence type="inferred from homology"/>
<dbReference type="Proteomes" id="UP000009168">
    <property type="component" value="Unassembled WGS sequence"/>
</dbReference>
<gene>
    <name evidence="17" type="ORF">TTHERM_01107240</name>
</gene>
<dbReference type="EMBL" id="GG662272">
    <property type="protein sequence ID" value="EAR82576.3"/>
    <property type="molecule type" value="Genomic_DNA"/>
</dbReference>
<comment type="catalytic activity">
    <reaction evidence="11 14">
        <text>Hydrolyzes the peptide bond -P2-(S-farnesyl or geranylgeranyl)C-P1'-P2'-P3'-COOH where P1' and P2' are amino acids with aliphatic side chains and P3' is any C-terminal residue.</text>
        <dbReference type="EC" id="3.4.24.84"/>
    </reaction>
</comment>
<evidence type="ECO:0000256" key="2">
    <source>
        <dbReference type="ARBA" id="ARBA00022670"/>
    </source>
</evidence>
<evidence type="ECO:0000256" key="1">
    <source>
        <dbReference type="ARBA" id="ARBA00004477"/>
    </source>
</evidence>
<evidence type="ECO:0000256" key="9">
    <source>
        <dbReference type="ARBA" id="ARBA00023049"/>
    </source>
</evidence>
<evidence type="ECO:0000256" key="13">
    <source>
        <dbReference type="PIRSR" id="PIRSR627057-2"/>
    </source>
</evidence>
<dbReference type="FunFam" id="3.30.2010.10:FF:000002">
    <property type="entry name" value="CAAX prenyl protease"/>
    <property type="match status" value="1"/>
</dbReference>
<dbReference type="GO" id="GO:0005789">
    <property type="term" value="C:endoplasmic reticulum membrane"/>
    <property type="evidence" value="ECO:0007669"/>
    <property type="project" value="UniProtKB-SubCell"/>
</dbReference>
<evidence type="ECO:0000256" key="8">
    <source>
        <dbReference type="ARBA" id="ARBA00022989"/>
    </source>
</evidence>
<organism evidence="17 18">
    <name type="scientific">Tetrahymena thermophila (strain SB210)</name>
    <dbReference type="NCBI Taxonomy" id="312017"/>
    <lineage>
        <taxon>Eukaryota</taxon>
        <taxon>Sar</taxon>
        <taxon>Alveolata</taxon>
        <taxon>Ciliophora</taxon>
        <taxon>Intramacronucleata</taxon>
        <taxon>Oligohymenophorea</taxon>
        <taxon>Hymenostomatida</taxon>
        <taxon>Tetrahymenina</taxon>
        <taxon>Tetrahymenidae</taxon>
        <taxon>Tetrahymena</taxon>
    </lineage>
</organism>
<dbReference type="RefSeq" id="XP_001030239.3">
    <property type="nucleotide sequence ID" value="XM_001030239.3"/>
</dbReference>
<accession>Q22BD2</accession>
<keyword evidence="7 13" id="KW-0862">Zinc</keyword>
<dbReference type="OrthoDB" id="312500at2759"/>
<keyword evidence="18" id="KW-1185">Reference proteome</keyword>
<evidence type="ECO:0000256" key="5">
    <source>
        <dbReference type="ARBA" id="ARBA00022801"/>
    </source>
</evidence>
<feature type="transmembrane region" description="Helical" evidence="14">
    <location>
        <begin position="342"/>
        <end position="363"/>
    </location>
</feature>
<evidence type="ECO:0000256" key="10">
    <source>
        <dbReference type="ARBA" id="ARBA00023136"/>
    </source>
</evidence>
<keyword evidence="3 14" id="KW-0812">Transmembrane</keyword>
<feature type="transmembrane region" description="Helical" evidence="14">
    <location>
        <begin position="191"/>
        <end position="211"/>
    </location>
</feature>
<dbReference type="AlphaFoldDB" id="Q22BD2"/>
<dbReference type="HOGENOM" id="CLU_025947_1_0_1"/>
<keyword evidence="6 14" id="KW-0256">Endoplasmic reticulum</keyword>
<evidence type="ECO:0000256" key="11">
    <source>
        <dbReference type="ARBA" id="ARBA00044456"/>
    </source>
</evidence>
<dbReference type="eggNOG" id="KOG2719">
    <property type="taxonomic scope" value="Eukaryota"/>
</dbReference>
<reference evidence="18" key="1">
    <citation type="journal article" date="2006" name="PLoS Biol.">
        <title>Macronuclear genome sequence of the ciliate Tetrahymena thermophila, a model eukaryote.</title>
        <authorList>
            <person name="Eisen J.A."/>
            <person name="Coyne R.S."/>
            <person name="Wu M."/>
            <person name="Wu D."/>
            <person name="Thiagarajan M."/>
            <person name="Wortman J.R."/>
            <person name="Badger J.H."/>
            <person name="Ren Q."/>
            <person name="Amedeo P."/>
            <person name="Jones K.M."/>
            <person name="Tallon L.J."/>
            <person name="Delcher A.L."/>
            <person name="Salzberg S.L."/>
            <person name="Silva J.C."/>
            <person name="Haas B.J."/>
            <person name="Majoros W.H."/>
            <person name="Farzad M."/>
            <person name="Carlton J.M."/>
            <person name="Smith R.K. Jr."/>
            <person name="Garg J."/>
            <person name="Pearlman R.E."/>
            <person name="Karrer K.M."/>
            <person name="Sun L."/>
            <person name="Manning G."/>
            <person name="Elde N.C."/>
            <person name="Turkewitz A.P."/>
            <person name="Asai D.J."/>
            <person name="Wilkes D.E."/>
            <person name="Wang Y."/>
            <person name="Cai H."/>
            <person name="Collins K."/>
            <person name="Stewart B.A."/>
            <person name="Lee S.R."/>
            <person name="Wilamowska K."/>
            <person name="Weinberg Z."/>
            <person name="Ruzzo W.L."/>
            <person name="Wloga D."/>
            <person name="Gaertig J."/>
            <person name="Frankel J."/>
            <person name="Tsao C.-C."/>
            <person name="Gorovsky M.A."/>
            <person name="Keeling P.J."/>
            <person name="Waller R.F."/>
            <person name="Patron N.J."/>
            <person name="Cherry J.M."/>
            <person name="Stover N.A."/>
            <person name="Krieger C.J."/>
            <person name="del Toro C."/>
            <person name="Ryder H.F."/>
            <person name="Williamson S.C."/>
            <person name="Barbeau R.A."/>
            <person name="Hamilton E.P."/>
            <person name="Orias E."/>
        </authorList>
    </citation>
    <scope>NUCLEOTIDE SEQUENCE [LARGE SCALE GENOMIC DNA]</scope>
    <source>
        <strain evidence="18">SB210</strain>
    </source>
</reference>
<dbReference type="Pfam" id="PF16491">
    <property type="entry name" value="Peptidase_M48_N"/>
    <property type="match status" value="1"/>
</dbReference>
<keyword evidence="5 14" id="KW-0378">Hydrolase</keyword>
<evidence type="ECO:0000256" key="6">
    <source>
        <dbReference type="ARBA" id="ARBA00022824"/>
    </source>
</evidence>
<evidence type="ECO:0000259" key="16">
    <source>
        <dbReference type="Pfam" id="PF16491"/>
    </source>
</evidence>
<feature type="domain" description="Peptidase M48" evidence="15">
    <location>
        <begin position="226"/>
        <end position="428"/>
    </location>
</feature>
<dbReference type="Gene3D" id="3.30.2010.10">
    <property type="entry name" value="Metalloproteases ('zincins'), catalytic domain"/>
    <property type="match status" value="1"/>
</dbReference>
<dbReference type="InterPro" id="IPR032456">
    <property type="entry name" value="Peptidase_M48_N"/>
</dbReference>
<dbReference type="InterPro" id="IPR027057">
    <property type="entry name" value="CAXX_Prtase_1"/>
</dbReference>
<keyword evidence="10 14" id="KW-0472">Membrane</keyword>
<evidence type="ECO:0000313" key="18">
    <source>
        <dbReference type="Proteomes" id="UP000009168"/>
    </source>
</evidence>
<evidence type="ECO:0000259" key="15">
    <source>
        <dbReference type="Pfam" id="PF01435"/>
    </source>
</evidence>
<dbReference type="GO" id="GO:0004222">
    <property type="term" value="F:metalloendopeptidase activity"/>
    <property type="evidence" value="ECO:0007669"/>
    <property type="project" value="UniProtKB-UniRule"/>
</dbReference>
<dbReference type="PANTHER" id="PTHR10120">
    <property type="entry name" value="CAAX PRENYL PROTEASE 1"/>
    <property type="match status" value="1"/>
</dbReference>
<dbReference type="EC" id="3.4.24.84" evidence="14"/>
<comment type="subcellular location">
    <subcellularLocation>
        <location evidence="1 14">Endoplasmic reticulum membrane</location>
        <topology evidence="1 14">Multi-pass membrane protein</topology>
    </subcellularLocation>
</comment>
<evidence type="ECO:0000256" key="7">
    <source>
        <dbReference type="ARBA" id="ARBA00022833"/>
    </source>
</evidence>
<dbReference type="Pfam" id="PF01435">
    <property type="entry name" value="Peptidase_M48"/>
    <property type="match status" value="1"/>
</dbReference>
<comment type="function">
    <text evidence="14">Proteolytically removes the C-terminal three residues of farnesylated proteins.</text>
</comment>
<feature type="binding site" evidence="13">
    <location>
        <position position="372"/>
    </location>
    <ligand>
        <name>Zn(2+)</name>
        <dbReference type="ChEBI" id="CHEBI:29105"/>
        <note>catalytic</note>
    </ligand>
</feature>
<keyword evidence="8 14" id="KW-1133">Transmembrane helix</keyword>
<feature type="active site" description="Proton donor" evidence="12">
    <location>
        <position position="376"/>
    </location>
</feature>
<sequence length="434" mass="51030">MALEQINNIEQVEKYPLVYIAIGIQIVFHLIDQILNYLQLTYSQRRDRPKEIKQLGFTEREFVLSQVYSFDKLVFGSISSAFSQGIKIVFLLGYLNPFIWNNVSKILPFIDKESEFQNAYGFLLLQSLLDQVLEIPFSYFQTFTLEQRYGFNQTTLKIFITDIIKNNIISQVITVVLLFGYLKVVEYGGKYFYFYALIFVLIVIFLMMLIYPNFIAPLFNKYEELPEGDLRNGINQLAVLNNFPLTKIYSVDGSTRSSHSNAYFFGFGKNKRIVLFDTLIKQLNHQEIYAVLCHEIGHWKYSHTFKHLGALMVRVFAFFYLFSFVIYNDSFYASFGYSQKSVFIGTHLFFEFFVPINTLMNIFTMTMSRKYEFQADNYAFQMGYAKQLYAGLIKMFKENAGNLLPHPIYSWYHYSHPPLKERLEQIDNLLKKSN</sequence>
<dbReference type="GO" id="GO:0046872">
    <property type="term" value="F:metal ion binding"/>
    <property type="evidence" value="ECO:0007669"/>
    <property type="project" value="UniProtKB-UniRule"/>
</dbReference>
<feature type="active site" evidence="12">
    <location>
        <position position="295"/>
    </location>
</feature>
<evidence type="ECO:0000256" key="4">
    <source>
        <dbReference type="ARBA" id="ARBA00022723"/>
    </source>
</evidence>
<evidence type="ECO:0000313" key="17">
    <source>
        <dbReference type="EMBL" id="EAR82576.3"/>
    </source>
</evidence>
<comment type="similarity">
    <text evidence="14">Belongs to the peptidase M48A family.</text>
</comment>
<dbReference type="GO" id="GO:0071586">
    <property type="term" value="P:CAAX-box protein processing"/>
    <property type="evidence" value="ECO:0007669"/>
    <property type="project" value="UniProtKB-UniRule"/>
</dbReference>
<feature type="transmembrane region" description="Helical" evidence="14">
    <location>
        <begin position="17"/>
        <end position="38"/>
    </location>
</feature>
<dbReference type="CDD" id="cd07343">
    <property type="entry name" value="M48A_Zmpste24p_like"/>
    <property type="match status" value="1"/>
</dbReference>
<evidence type="ECO:0000256" key="12">
    <source>
        <dbReference type="PIRSR" id="PIRSR627057-1"/>
    </source>
</evidence>
<comment type="cofactor">
    <cofactor evidence="13 14">
        <name>Zn(2+)</name>
        <dbReference type="ChEBI" id="CHEBI:29105"/>
    </cofactor>
    <text evidence="13 14">Binds 1 zinc ion per subunit.</text>
</comment>
<dbReference type="InParanoid" id="Q22BD2"/>
<protein>
    <recommendedName>
        <fullName evidence="14">CAAX prenyl protease</fullName>
        <ecNumber evidence="14">3.4.24.84</ecNumber>
    </recommendedName>
</protein>
<dbReference type="STRING" id="312017.Q22BD2"/>
<dbReference type="KEGG" id="tet:TTHERM_01107240"/>
<keyword evidence="2 14" id="KW-0645">Protease</keyword>
<feature type="transmembrane region" description="Helical" evidence="14">
    <location>
        <begin position="308"/>
        <end position="327"/>
    </location>
</feature>
<feature type="binding site" evidence="13">
    <location>
        <position position="298"/>
    </location>
    <ligand>
        <name>Zn(2+)</name>
        <dbReference type="ChEBI" id="CHEBI:29105"/>
        <note>catalytic</note>
    </ligand>
</feature>